<sequence length="331" mass="37457">MWLRALFLIVMFSLAETTQALAEWSVSGSGTIFYTDDVALFSATRRSGLDGDPSQPVLDVTRTGLGSDMVFEPGFLVSKSITTGLGRTVFSIKPQGFIFAVNPEWNQASVAIEALHAFNPNTAIRLRYFGAPDQLLGTSEVSRAEPEVEARERVTSHVGYIRLEQRLSEHWEIRLQGRVGKRLYNDAFARRNTTFWTIGPHLYWHASEHLRLFAGYQYERGMGSGRHAIEPEEDNSYVHHFFAAGLDAELMPHLEVELDFHYERNNWTSGLPDDERNGQHENIYQGTGRLLYQLTDQTALTLSVQRANRGVNAFQRVDHNTNVGVGVIHRF</sequence>
<feature type="signal peptide" evidence="1">
    <location>
        <begin position="1"/>
        <end position="22"/>
    </location>
</feature>
<keyword evidence="3" id="KW-1185">Reference proteome</keyword>
<dbReference type="SUPFAM" id="SSF56935">
    <property type="entry name" value="Porins"/>
    <property type="match status" value="1"/>
</dbReference>
<proteinExistence type="predicted"/>
<name>A0A0S4L9M2_9BACT</name>
<dbReference type="OrthoDB" id="9768471at2"/>
<dbReference type="Proteomes" id="UP000199032">
    <property type="component" value="Unassembled WGS sequence"/>
</dbReference>
<protein>
    <submittedName>
        <fullName evidence="2">Uncharacterized protein</fullName>
    </submittedName>
</protein>
<evidence type="ECO:0000256" key="1">
    <source>
        <dbReference type="SAM" id="SignalP"/>
    </source>
</evidence>
<dbReference type="EMBL" id="CZQA01000001">
    <property type="protein sequence ID" value="CUS33293.1"/>
    <property type="molecule type" value="Genomic_DNA"/>
</dbReference>
<organism evidence="2 3">
    <name type="scientific">Candidatus Nitrospira nitrosa</name>
    <dbReference type="NCBI Taxonomy" id="1742972"/>
    <lineage>
        <taxon>Bacteria</taxon>
        <taxon>Pseudomonadati</taxon>
        <taxon>Nitrospirota</taxon>
        <taxon>Nitrospiria</taxon>
        <taxon>Nitrospirales</taxon>
        <taxon>Nitrospiraceae</taxon>
        <taxon>Nitrospira</taxon>
    </lineage>
</organism>
<keyword evidence="1" id="KW-0732">Signal</keyword>
<evidence type="ECO:0000313" key="3">
    <source>
        <dbReference type="Proteomes" id="UP000199032"/>
    </source>
</evidence>
<reference evidence="2 3" key="1">
    <citation type="submission" date="2015-10" db="EMBL/GenBank/DDBJ databases">
        <authorList>
            <person name="Gilbert D.G."/>
        </authorList>
    </citation>
    <scope>NUCLEOTIDE SEQUENCE [LARGE SCALE GENOMIC DNA]</scope>
    <source>
        <strain evidence="2">COMA1</strain>
    </source>
</reference>
<dbReference type="RefSeq" id="WP_090744735.1">
    <property type="nucleotide sequence ID" value="NZ_CZQA01000001.1"/>
</dbReference>
<feature type="chain" id="PRO_5006623794" evidence="1">
    <location>
        <begin position="23"/>
        <end position="331"/>
    </location>
</feature>
<evidence type="ECO:0000313" key="2">
    <source>
        <dbReference type="EMBL" id="CUS33293.1"/>
    </source>
</evidence>
<gene>
    <name evidence="2" type="ORF">COMA1_11076</name>
</gene>
<accession>A0A0S4L9M2</accession>
<dbReference type="AlphaFoldDB" id="A0A0S4L9M2"/>